<dbReference type="STRING" id="1423727.FC34_GL001101"/>
<protein>
    <submittedName>
        <fullName evidence="4">Glycosyl transferase family protein</fullName>
    </submittedName>
</protein>
<reference evidence="4 5" key="1">
    <citation type="journal article" date="2015" name="Genome Announc.">
        <title>Expanding the biotechnology potential of lactobacilli through comparative genomics of 213 strains and associated genera.</title>
        <authorList>
            <person name="Sun Z."/>
            <person name="Harris H.M."/>
            <person name="McCann A."/>
            <person name="Guo C."/>
            <person name="Argimon S."/>
            <person name="Zhang W."/>
            <person name="Yang X."/>
            <person name="Jeffery I.B."/>
            <person name="Cooney J.C."/>
            <person name="Kagawa T.F."/>
            <person name="Liu W."/>
            <person name="Song Y."/>
            <person name="Salvetti E."/>
            <person name="Wrobel A."/>
            <person name="Rasinkangas P."/>
            <person name="Parkhill J."/>
            <person name="Rea M.C."/>
            <person name="O'Sullivan O."/>
            <person name="Ritari J."/>
            <person name="Douillard F.P."/>
            <person name="Paul Ross R."/>
            <person name="Yang R."/>
            <person name="Briner A.E."/>
            <person name="Felis G.E."/>
            <person name="de Vos W.M."/>
            <person name="Barrangou R."/>
            <person name="Klaenhammer T.R."/>
            <person name="Caufield P.W."/>
            <person name="Cui Y."/>
            <person name="Zhang H."/>
            <person name="O'Toole P.W."/>
        </authorList>
    </citation>
    <scope>NUCLEOTIDE SEQUENCE [LARGE SCALE GENOMIC DNA]</scope>
    <source>
        <strain evidence="4 5">DSM 23927</strain>
    </source>
</reference>
<dbReference type="Gene3D" id="3.90.550.10">
    <property type="entry name" value="Spore Coat Polysaccharide Biosynthesis Protein SpsA, Chain A"/>
    <property type="match status" value="1"/>
</dbReference>
<dbReference type="Pfam" id="PF01501">
    <property type="entry name" value="Glyco_transf_8"/>
    <property type="match status" value="1"/>
</dbReference>
<gene>
    <name evidence="4" type="ORF">FC34_GL001101</name>
</gene>
<dbReference type="InterPro" id="IPR029044">
    <property type="entry name" value="Nucleotide-diphossugar_trans"/>
</dbReference>
<accession>A0A0R2AZA4</accession>
<dbReference type="OrthoDB" id="9798746at2"/>
<dbReference type="AlphaFoldDB" id="A0A0R2AZA4"/>
<dbReference type="GO" id="GO:0046872">
    <property type="term" value="F:metal ion binding"/>
    <property type="evidence" value="ECO:0007669"/>
    <property type="project" value="UniProtKB-KW"/>
</dbReference>
<sequence>MPTNIPIFFSVNDQYAASLAVAMQSLINHAASTNHYQLMVLYQELSADNQEQLGQLATENVSISFIPLEERFSERFDNDQNKLRADYVTLTIYYRLFIADMFPEFDKAIYLDADILVRDDIAKLYDIDLLGALVGAANDRFIATDPTVSAYAAQVVGINPHLYVNSGILLMDLKKFRDTHFTDTFLQLLTTYHFTLIAPDQDYINALAKDDLYQLPMEWNLETAVMPANFHPARLVHYNLFEKPWQYRDVPFADEFWRTAKQTSYYDVLESQLRGTTDADHQQNDQKIARLMATAVQLTNDTTQPTLRTVLAEQNANA</sequence>
<proteinExistence type="predicted"/>
<evidence type="ECO:0000313" key="5">
    <source>
        <dbReference type="Proteomes" id="UP000051672"/>
    </source>
</evidence>
<evidence type="ECO:0000256" key="1">
    <source>
        <dbReference type="ARBA" id="ARBA00022676"/>
    </source>
</evidence>
<dbReference type="InterPro" id="IPR002495">
    <property type="entry name" value="Glyco_trans_8"/>
</dbReference>
<comment type="caution">
    <text evidence="4">The sequence shown here is derived from an EMBL/GenBank/DDBJ whole genome shotgun (WGS) entry which is preliminary data.</text>
</comment>
<evidence type="ECO:0000256" key="3">
    <source>
        <dbReference type="ARBA" id="ARBA00022723"/>
    </source>
</evidence>
<name>A0A0R2AZA4_9LACO</name>
<dbReference type="CDD" id="cd04194">
    <property type="entry name" value="GT8_A4GalT_like"/>
    <property type="match status" value="1"/>
</dbReference>
<organism evidence="4 5">
    <name type="scientific">Lacticaseibacillus brantae DSM 23927</name>
    <dbReference type="NCBI Taxonomy" id="1423727"/>
    <lineage>
        <taxon>Bacteria</taxon>
        <taxon>Bacillati</taxon>
        <taxon>Bacillota</taxon>
        <taxon>Bacilli</taxon>
        <taxon>Lactobacillales</taxon>
        <taxon>Lactobacillaceae</taxon>
        <taxon>Lacticaseibacillus</taxon>
    </lineage>
</organism>
<dbReference type="Proteomes" id="UP000051672">
    <property type="component" value="Unassembled WGS sequence"/>
</dbReference>
<dbReference type="PATRIC" id="fig|1423727.3.peg.1115"/>
<dbReference type="InterPro" id="IPR050748">
    <property type="entry name" value="Glycosyltrans_8_dom-fam"/>
</dbReference>
<evidence type="ECO:0000313" key="4">
    <source>
        <dbReference type="EMBL" id="KRM72117.1"/>
    </source>
</evidence>
<dbReference type="SUPFAM" id="SSF53448">
    <property type="entry name" value="Nucleotide-diphospho-sugar transferases"/>
    <property type="match status" value="1"/>
</dbReference>
<dbReference type="PANTHER" id="PTHR13778">
    <property type="entry name" value="GLYCOSYLTRANSFERASE 8 DOMAIN-CONTAINING PROTEIN"/>
    <property type="match status" value="1"/>
</dbReference>
<keyword evidence="2 4" id="KW-0808">Transferase</keyword>
<evidence type="ECO:0000256" key="2">
    <source>
        <dbReference type="ARBA" id="ARBA00022679"/>
    </source>
</evidence>
<dbReference type="PANTHER" id="PTHR13778:SF47">
    <property type="entry name" value="LIPOPOLYSACCHARIDE 1,3-GALACTOSYLTRANSFERASE"/>
    <property type="match status" value="1"/>
</dbReference>
<keyword evidence="3" id="KW-0479">Metal-binding</keyword>
<keyword evidence="5" id="KW-1185">Reference proteome</keyword>
<dbReference type="GO" id="GO:0016757">
    <property type="term" value="F:glycosyltransferase activity"/>
    <property type="evidence" value="ECO:0007669"/>
    <property type="project" value="UniProtKB-KW"/>
</dbReference>
<keyword evidence="1" id="KW-0328">Glycosyltransferase</keyword>
<dbReference type="RefSeq" id="WP_057894388.1">
    <property type="nucleotide sequence ID" value="NZ_AYZQ01000002.1"/>
</dbReference>
<dbReference type="EMBL" id="AYZQ01000002">
    <property type="protein sequence ID" value="KRM72117.1"/>
    <property type="molecule type" value="Genomic_DNA"/>
</dbReference>